<dbReference type="InterPro" id="IPR036513">
    <property type="entry name" value="STAS_dom_sf"/>
</dbReference>
<dbReference type="Gene3D" id="3.30.750.24">
    <property type="entry name" value="STAS domain"/>
    <property type="match status" value="1"/>
</dbReference>
<dbReference type="GO" id="GO:0016020">
    <property type="term" value="C:membrane"/>
    <property type="evidence" value="ECO:0007669"/>
    <property type="project" value="UniProtKB-SubCell"/>
</dbReference>
<feature type="transmembrane region" description="Helical" evidence="5">
    <location>
        <begin position="102"/>
        <end position="125"/>
    </location>
</feature>
<dbReference type="InterPro" id="IPR011547">
    <property type="entry name" value="SLC26A/SulP_dom"/>
</dbReference>
<dbReference type="SUPFAM" id="SSF52091">
    <property type="entry name" value="SpoIIaa-like"/>
    <property type="match status" value="1"/>
</dbReference>
<keyword evidence="4 5" id="KW-0472">Membrane</keyword>
<protein>
    <submittedName>
        <fullName evidence="7">Sodium-independent anion transporter</fullName>
    </submittedName>
</protein>
<feature type="transmembrane region" description="Helical" evidence="5">
    <location>
        <begin position="330"/>
        <end position="348"/>
    </location>
</feature>
<evidence type="ECO:0000256" key="2">
    <source>
        <dbReference type="ARBA" id="ARBA00022692"/>
    </source>
</evidence>
<reference evidence="8" key="1">
    <citation type="submission" date="2016-05" db="EMBL/GenBank/DDBJ databases">
        <authorList>
            <person name="Baek K."/>
            <person name="Yang S.-J."/>
        </authorList>
    </citation>
    <scope>NUCLEOTIDE SEQUENCE [LARGE SCALE GENOMIC DNA]</scope>
    <source>
        <strain evidence="8">ST58-10</strain>
    </source>
</reference>
<dbReference type="CDD" id="cd07042">
    <property type="entry name" value="STAS_SulP_like_sulfate_transporter"/>
    <property type="match status" value="1"/>
</dbReference>
<comment type="subcellular location">
    <subcellularLocation>
        <location evidence="1">Membrane</location>
        <topology evidence="1">Multi-pass membrane protein</topology>
    </subcellularLocation>
</comment>
<feature type="transmembrane region" description="Helical" evidence="5">
    <location>
        <begin position="131"/>
        <end position="149"/>
    </location>
</feature>
<dbReference type="NCBIfam" id="TIGR00815">
    <property type="entry name" value="sulP"/>
    <property type="match status" value="1"/>
</dbReference>
<evidence type="ECO:0000256" key="1">
    <source>
        <dbReference type="ARBA" id="ARBA00004141"/>
    </source>
</evidence>
<dbReference type="Pfam" id="PF00916">
    <property type="entry name" value="Sulfate_transp"/>
    <property type="match status" value="1"/>
</dbReference>
<evidence type="ECO:0000313" key="8">
    <source>
        <dbReference type="Proteomes" id="UP000078070"/>
    </source>
</evidence>
<feature type="transmembrane region" description="Helical" evidence="5">
    <location>
        <begin position="54"/>
        <end position="70"/>
    </location>
</feature>
<evidence type="ECO:0000256" key="5">
    <source>
        <dbReference type="SAM" id="Phobius"/>
    </source>
</evidence>
<dbReference type="KEGG" id="mars:A8C75_01585"/>
<dbReference type="RefSeq" id="WP_067377159.1">
    <property type="nucleotide sequence ID" value="NZ_CP015839.1"/>
</dbReference>
<dbReference type="Pfam" id="PF01740">
    <property type="entry name" value="STAS"/>
    <property type="match status" value="1"/>
</dbReference>
<feature type="transmembrane region" description="Helical" evidence="5">
    <location>
        <begin position="27"/>
        <end position="47"/>
    </location>
</feature>
<organism evidence="7 8">
    <name type="scientific">Marinobacterium aestuarii</name>
    <dbReference type="NCBI Taxonomy" id="1821621"/>
    <lineage>
        <taxon>Bacteria</taxon>
        <taxon>Pseudomonadati</taxon>
        <taxon>Pseudomonadota</taxon>
        <taxon>Gammaproteobacteria</taxon>
        <taxon>Oceanospirillales</taxon>
        <taxon>Oceanospirillaceae</taxon>
        <taxon>Marinobacterium</taxon>
    </lineage>
</organism>
<feature type="transmembrane region" description="Helical" evidence="5">
    <location>
        <begin position="211"/>
        <end position="236"/>
    </location>
</feature>
<dbReference type="STRING" id="1821621.A8C75_01585"/>
<accession>A0A1A9EUG0</accession>
<dbReference type="InterPro" id="IPR002645">
    <property type="entry name" value="STAS_dom"/>
</dbReference>
<reference evidence="7 8" key="2">
    <citation type="journal article" date="2018" name="Int. J. Syst. Evol. Microbiol.">
        <title>Marinobacterium aestuarii sp. nov., a benzene-degrading marine bacterium isolated from estuary sediment.</title>
        <authorList>
            <person name="Bae S.S."/>
            <person name="Jung J."/>
            <person name="Chung D."/>
            <person name="Baek K."/>
        </authorList>
    </citation>
    <scope>NUCLEOTIDE SEQUENCE [LARGE SCALE GENOMIC DNA]</scope>
    <source>
        <strain evidence="7 8">ST58-10</strain>
    </source>
</reference>
<evidence type="ECO:0000259" key="6">
    <source>
        <dbReference type="PROSITE" id="PS50801"/>
    </source>
</evidence>
<proteinExistence type="predicted"/>
<feature type="transmembrane region" description="Helical" evidence="5">
    <location>
        <begin position="256"/>
        <end position="275"/>
    </location>
</feature>
<name>A0A1A9EUG0_9GAMM</name>
<keyword evidence="3 5" id="KW-1133">Transmembrane helix</keyword>
<dbReference type="EMBL" id="CP015839">
    <property type="protein sequence ID" value="ANG61281.1"/>
    <property type="molecule type" value="Genomic_DNA"/>
</dbReference>
<dbReference type="GO" id="GO:0055085">
    <property type="term" value="P:transmembrane transport"/>
    <property type="evidence" value="ECO:0007669"/>
    <property type="project" value="InterPro"/>
</dbReference>
<gene>
    <name evidence="7" type="ORF">A8C75_01585</name>
</gene>
<dbReference type="PROSITE" id="PS50801">
    <property type="entry name" value="STAS"/>
    <property type="match status" value="1"/>
</dbReference>
<dbReference type="AlphaFoldDB" id="A0A1A9EUG0"/>
<feature type="domain" description="STAS" evidence="6">
    <location>
        <begin position="442"/>
        <end position="555"/>
    </location>
</feature>
<dbReference type="Proteomes" id="UP000078070">
    <property type="component" value="Chromosome"/>
</dbReference>
<evidence type="ECO:0000256" key="4">
    <source>
        <dbReference type="ARBA" id="ARBA00023136"/>
    </source>
</evidence>
<feature type="transmembrane region" description="Helical" evidence="5">
    <location>
        <begin position="181"/>
        <end position="199"/>
    </location>
</feature>
<keyword evidence="8" id="KW-1185">Reference proteome</keyword>
<evidence type="ECO:0000256" key="3">
    <source>
        <dbReference type="ARBA" id="ARBA00022989"/>
    </source>
</evidence>
<dbReference type="PANTHER" id="PTHR11814">
    <property type="entry name" value="SULFATE TRANSPORTER"/>
    <property type="match status" value="1"/>
</dbReference>
<evidence type="ECO:0000313" key="7">
    <source>
        <dbReference type="EMBL" id="ANG61281.1"/>
    </source>
</evidence>
<dbReference type="InterPro" id="IPR001902">
    <property type="entry name" value="SLC26A/SulP_fam"/>
</dbReference>
<keyword evidence="2 5" id="KW-0812">Transmembrane</keyword>
<sequence length="590" mass="62518">MKPWLSFNFPFLSWGRNLNKSTLTADLIAGITGAVIVLPQGVAYAFIAGLPPEFGLYTAIITPIIAALFGSSSHLISGPTAAISIVVMSVASGLGDLDPAQYIGAVLTITLLAGLMQLALGLLRLGSLVNFISHTVVISFTAGAAILIGASQLKHLLGIAVPSGLSFVEGLSQLGTQLGDTNLTSLAIGLLTLVSALLVRKFNRRWPHLLIGMAVGSIACLLLNGADQGVALVGALPGTLPPLSLPDLSASTLQSLTSGAFAVALLGLIEAVSIARAIGIRSQQQIDGNQEFIGQGLSNIVGSFFSCYAGSGSFTRSGANYDAGAKTPMAAIFAAVILAAIILLVPGLTAYLPLPAMAGAILLIAWNLIDFHHISQIIKSSRNEALVLVVTFLATLFVELEFAIYIGVFLSLAIYLRRTSRPTVMEVAPIPDHPRRQIKNTQRFSLQQCPQLKIIRIDGSLFFGAIDHIQQRIRTLSNTGDTNRVLIIGKGINFIDVAGAEMLIQEARRLQRRGGQLMFSSLKGTVIDELRANGYLERIGEELFYDSPEAALAESVAALKQEVCDHCTARIFRECATPPASGEMIAVSRL</sequence>
<dbReference type="OrthoDB" id="9769739at2"/>
<feature type="transmembrane region" description="Helical" evidence="5">
    <location>
        <begin position="386"/>
        <end position="416"/>
    </location>
</feature>